<evidence type="ECO:0000313" key="2">
    <source>
        <dbReference type="EMBL" id="KAA2285072.1"/>
    </source>
</evidence>
<dbReference type="RefSeq" id="WP_149860571.1">
    <property type="nucleotide sequence ID" value="NZ_VUOD01000004.1"/>
</dbReference>
<evidence type="ECO:0000313" key="3">
    <source>
        <dbReference type="Proteomes" id="UP000322165"/>
    </source>
</evidence>
<dbReference type="EMBL" id="VUOD01000004">
    <property type="protein sequence ID" value="KAA2285072.1"/>
    <property type="molecule type" value="Genomic_DNA"/>
</dbReference>
<keyword evidence="1" id="KW-0812">Transmembrane</keyword>
<dbReference type="PROSITE" id="PS51257">
    <property type="entry name" value="PROKAR_LIPOPROTEIN"/>
    <property type="match status" value="1"/>
</dbReference>
<accession>A0A5B2ZDD3</accession>
<name>A0A5B2ZDD3_9GAMM</name>
<keyword evidence="1" id="KW-1133">Transmembrane helix</keyword>
<feature type="transmembrane region" description="Helical" evidence="1">
    <location>
        <begin position="193"/>
        <end position="215"/>
    </location>
</feature>
<evidence type="ECO:0000256" key="1">
    <source>
        <dbReference type="SAM" id="Phobius"/>
    </source>
</evidence>
<organism evidence="2 3">
    <name type="scientific">Arenimonas fontis</name>
    <dbReference type="NCBI Taxonomy" id="2608255"/>
    <lineage>
        <taxon>Bacteria</taxon>
        <taxon>Pseudomonadati</taxon>
        <taxon>Pseudomonadota</taxon>
        <taxon>Gammaproteobacteria</taxon>
        <taxon>Lysobacterales</taxon>
        <taxon>Lysobacteraceae</taxon>
        <taxon>Arenimonas</taxon>
    </lineage>
</organism>
<feature type="transmembrane region" description="Helical" evidence="1">
    <location>
        <begin position="375"/>
        <end position="394"/>
    </location>
</feature>
<sequence length="511" mass="55427">MKESLVRSMAWLHTWSGLLVGWLLFVIFVGGTLACFDSELDDWMRPWLHEARLPEQPRFDPALAWAQAHHPDAHAWYVLAGNARDRATEAYVYFDDGSHLRQTLHPVTGEPVPDTAGGEFFFTLHYDLHAGTFGMYVVGFAGMMMLVALVAGVITHRRLFADFFVFRPRAGGQRAWLDGHNLTGVLGLPFHLVMAYTGVAIFVANYMLAGVQVAYDGDVFRFYEEAGDLYERPEEGRPLSRLASADALLADAQRRLGQRVAWVSVHHPDDASATIAFGGDHSRAVAWNFEQVFYDAADGRFLHHTAPPGSGYGTYTFMGGLHMAQFGGSLVRALYFLLGLSGCVMIATGLQVWVRKRARQVAAAGALSGYGLVRGLNVGVVAGMPLAAAALLLANRLLPMDLADRAGAEVASFVWAWGLAAAWGAWRDRAGRGWRDLFAITAVLLAALPVANLLVTPDSALPATLARGDGALAAVDLVAWAFALAFAAMARRAYRRATAAPAAERLREAAA</sequence>
<feature type="transmembrane region" description="Helical" evidence="1">
    <location>
        <begin position="406"/>
        <end position="425"/>
    </location>
</feature>
<dbReference type="InterPro" id="IPR005625">
    <property type="entry name" value="PepSY-ass_TM"/>
</dbReference>
<dbReference type="AlphaFoldDB" id="A0A5B2ZDD3"/>
<keyword evidence="1" id="KW-0472">Membrane</keyword>
<gene>
    <name evidence="2" type="ORF">F0415_07465</name>
</gene>
<dbReference type="PANTHER" id="PTHR34219:SF4">
    <property type="entry name" value="PEPSY DOMAIN-CONTAINING PROTEIN"/>
    <property type="match status" value="1"/>
</dbReference>
<feature type="transmembrane region" description="Helical" evidence="1">
    <location>
        <begin position="437"/>
        <end position="455"/>
    </location>
</feature>
<dbReference type="PANTHER" id="PTHR34219">
    <property type="entry name" value="IRON-REGULATED INNER MEMBRANE PROTEIN-RELATED"/>
    <property type="match status" value="1"/>
</dbReference>
<reference evidence="2 3" key="2">
    <citation type="submission" date="2019-09" db="EMBL/GenBank/DDBJ databases">
        <authorList>
            <person name="Mazur A."/>
        </authorList>
    </citation>
    <scope>NUCLEOTIDE SEQUENCE [LARGE SCALE GENOMIC DNA]</scope>
    <source>
        <strain evidence="2 3">3729k</strain>
    </source>
</reference>
<feature type="transmembrane region" description="Helical" evidence="1">
    <location>
        <begin position="333"/>
        <end position="354"/>
    </location>
</feature>
<dbReference type="Proteomes" id="UP000322165">
    <property type="component" value="Unassembled WGS sequence"/>
</dbReference>
<dbReference type="Pfam" id="PF03929">
    <property type="entry name" value="PepSY_TM"/>
    <property type="match status" value="1"/>
</dbReference>
<keyword evidence="3" id="KW-1185">Reference proteome</keyword>
<protein>
    <submittedName>
        <fullName evidence="2">PepSY domain-containing protein</fullName>
    </submittedName>
</protein>
<feature type="transmembrane region" description="Helical" evidence="1">
    <location>
        <begin position="133"/>
        <end position="154"/>
    </location>
</feature>
<feature type="transmembrane region" description="Helical" evidence="1">
    <location>
        <begin position="470"/>
        <end position="490"/>
    </location>
</feature>
<reference evidence="2 3" key="1">
    <citation type="submission" date="2019-09" db="EMBL/GenBank/DDBJ databases">
        <title>Arenimonas chukotkensis sp. nov., a bacterium isolated from Chukotka hot spring, Arctic region, Russia.</title>
        <authorList>
            <person name="Zayulina K.S."/>
            <person name="Prokofeva M.I."/>
            <person name="Elcheninov A.G."/>
            <person name="Novikov A."/>
            <person name="Kochetkova T.V."/>
            <person name="Kublanov I.V."/>
        </authorList>
    </citation>
    <scope>NUCLEOTIDE SEQUENCE [LARGE SCALE GENOMIC DNA]</scope>
    <source>
        <strain evidence="2 3">3729k</strain>
    </source>
</reference>
<comment type="caution">
    <text evidence="2">The sequence shown here is derived from an EMBL/GenBank/DDBJ whole genome shotgun (WGS) entry which is preliminary data.</text>
</comment>
<proteinExistence type="predicted"/>